<feature type="binding site" evidence="5">
    <location>
        <position position="120"/>
    </location>
    <ligand>
        <name>Zn(2+)</name>
        <dbReference type="ChEBI" id="CHEBI:29105"/>
    </ligand>
</feature>
<keyword evidence="1 5" id="KW-0479">Metal-binding</keyword>
<comment type="cofactor">
    <cofactor evidence="5">
        <name>Zn(2+)</name>
        <dbReference type="ChEBI" id="CHEBI:29105"/>
    </cofactor>
    <text evidence="5">Binds 1 zinc ion per subunit.</text>
</comment>
<dbReference type="GO" id="GO:0008270">
    <property type="term" value="F:zinc ion binding"/>
    <property type="evidence" value="ECO:0007669"/>
    <property type="project" value="InterPro"/>
</dbReference>
<sequence>MTLYPLTFNDILMEKIWGGEALRAHLDKPIAVGAKIGEAWELSEYRSAVSVVNNGPLAGKRLDEVVRDRKEAILGTRLAARFSCFPLLFKFIDAHDKLSIQVHPDDDYARSRENDFGKMEAWYVVHAEPGAKLICGLKKTMTREKIETSIRENNLEQYLNEFVIAQGDVIFVAPGTVHALESGTVVYEVQEVSDLTYRIYDWGRLGDDGKPRALHIEKSLDVINYNDIGDHRTAPISLPGPGFVRHVLAACKHFVLEKYCISQRVSRILPERFEVVSVLQGQGSLHWKNGAMPIHRGQTILVPAAVGEYAIESGPGTCTMLAAYVPESTAAVARELKELGVSEKKIEKLGGIA</sequence>
<dbReference type="PIRSF" id="PIRSF036894">
    <property type="entry name" value="PMI_Firm_short"/>
    <property type="match status" value="1"/>
</dbReference>
<dbReference type="InterPro" id="IPR051804">
    <property type="entry name" value="Carb_Metab_Reg_Kinase/Isom"/>
</dbReference>
<keyword evidence="2 5" id="KW-0862">Zinc</keyword>
<dbReference type="Pfam" id="PF20511">
    <property type="entry name" value="PMI_typeI_cat"/>
    <property type="match status" value="1"/>
</dbReference>
<protein>
    <recommendedName>
        <fullName evidence="3">Phosphohexomutase</fullName>
    </recommendedName>
    <alternativeName>
        <fullName evidence="4">Phosphomannose isomerase</fullName>
    </alternativeName>
</protein>
<dbReference type="CDD" id="cd07010">
    <property type="entry name" value="cupin_PMI_type_I_N_bac"/>
    <property type="match status" value="1"/>
</dbReference>
<feature type="domain" description="Phosphomannose isomerase type I catalytic" evidence="7">
    <location>
        <begin position="12"/>
        <end position="110"/>
    </location>
</feature>
<feature type="active site" evidence="6">
    <location>
        <position position="198"/>
    </location>
</feature>
<feature type="domain" description="Mannose-6-phosphate isomerase cupin" evidence="8">
    <location>
        <begin position="251"/>
        <end position="320"/>
    </location>
</feature>
<dbReference type="PANTHER" id="PTHR42742:SF3">
    <property type="entry name" value="FRUCTOKINASE"/>
    <property type="match status" value="1"/>
</dbReference>
<dbReference type="PANTHER" id="PTHR42742">
    <property type="entry name" value="TRANSCRIPTIONAL REPRESSOR MPRA"/>
    <property type="match status" value="1"/>
</dbReference>
<dbReference type="Gene3D" id="2.60.120.10">
    <property type="entry name" value="Jelly Rolls"/>
    <property type="match status" value="2"/>
</dbReference>
<reference evidence="9 10" key="1">
    <citation type="journal article" date="2016" name="Nat. Commun.">
        <title>Thousands of microbial genomes shed light on interconnected biogeochemical processes in an aquifer system.</title>
        <authorList>
            <person name="Anantharaman K."/>
            <person name="Brown C.T."/>
            <person name="Hug L.A."/>
            <person name="Sharon I."/>
            <person name="Castelle C.J."/>
            <person name="Probst A.J."/>
            <person name="Thomas B.C."/>
            <person name="Singh A."/>
            <person name="Wilkins M.J."/>
            <person name="Karaoz U."/>
            <person name="Brodie E.L."/>
            <person name="Williams K.H."/>
            <person name="Hubbard S.S."/>
            <person name="Banfield J.F."/>
        </authorList>
    </citation>
    <scope>NUCLEOTIDE SEQUENCE [LARGE SCALE GENOMIC DNA]</scope>
</reference>
<evidence type="ECO:0000256" key="5">
    <source>
        <dbReference type="PIRSR" id="PIRSR036894-1"/>
    </source>
</evidence>
<dbReference type="InterPro" id="IPR046457">
    <property type="entry name" value="PMI_typeI_cat"/>
</dbReference>
<dbReference type="GO" id="GO:0005975">
    <property type="term" value="P:carbohydrate metabolic process"/>
    <property type="evidence" value="ECO:0007669"/>
    <property type="project" value="InterPro"/>
</dbReference>
<dbReference type="InterPro" id="IPR011051">
    <property type="entry name" value="RmlC_Cupin_sf"/>
</dbReference>
<organism evidence="9 10">
    <name type="scientific">Candidatus Raymondbacteria bacterium RIFOXYD12_FULL_49_13</name>
    <dbReference type="NCBI Taxonomy" id="1817890"/>
    <lineage>
        <taxon>Bacteria</taxon>
        <taxon>Raymondiibacteriota</taxon>
    </lineage>
</organism>
<evidence type="ECO:0000259" key="7">
    <source>
        <dbReference type="Pfam" id="PF20511"/>
    </source>
</evidence>
<feature type="binding site" evidence="5">
    <location>
        <position position="103"/>
    </location>
    <ligand>
        <name>Zn(2+)</name>
        <dbReference type="ChEBI" id="CHEBI:29105"/>
    </ligand>
</feature>
<dbReference type="Proteomes" id="UP000179243">
    <property type="component" value="Unassembled WGS sequence"/>
</dbReference>
<dbReference type="AlphaFoldDB" id="A0A1F7F1K6"/>
<evidence type="ECO:0000256" key="2">
    <source>
        <dbReference type="ARBA" id="ARBA00022833"/>
    </source>
</evidence>
<dbReference type="EMBL" id="MFYX01000145">
    <property type="protein sequence ID" value="OGK00544.1"/>
    <property type="molecule type" value="Genomic_DNA"/>
</dbReference>
<evidence type="ECO:0000256" key="3">
    <source>
        <dbReference type="ARBA" id="ARBA00029741"/>
    </source>
</evidence>
<name>A0A1F7F1K6_UNCRA</name>
<evidence type="ECO:0000313" key="9">
    <source>
        <dbReference type="EMBL" id="OGK00544.1"/>
    </source>
</evidence>
<feature type="binding site" evidence="5">
    <location>
        <position position="178"/>
    </location>
    <ligand>
        <name>Zn(2+)</name>
        <dbReference type="ChEBI" id="CHEBI:29105"/>
    </ligand>
</feature>
<dbReference type="InterPro" id="IPR014710">
    <property type="entry name" value="RmlC-like_jellyroll"/>
</dbReference>
<dbReference type="SUPFAM" id="SSF51182">
    <property type="entry name" value="RmlC-like cupins"/>
    <property type="match status" value="1"/>
</dbReference>
<dbReference type="GO" id="GO:0004476">
    <property type="term" value="F:mannose-6-phosphate isomerase activity"/>
    <property type="evidence" value="ECO:0007669"/>
    <property type="project" value="InterPro"/>
</dbReference>
<gene>
    <name evidence="9" type="ORF">A2519_21730</name>
</gene>
<dbReference type="InterPro" id="IPR014628">
    <property type="entry name" value="Man6P_isomerase_Firm_short"/>
</dbReference>
<evidence type="ECO:0000256" key="1">
    <source>
        <dbReference type="ARBA" id="ARBA00022723"/>
    </source>
</evidence>
<proteinExistence type="predicted"/>
<evidence type="ECO:0000256" key="6">
    <source>
        <dbReference type="PIRSR" id="PIRSR036894-2"/>
    </source>
</evidence>
<accession>A0A1F7F1K6</accession>
<comment type="caution">
    <text evidence="9">The sequence shown here is derived from an EMBL/GenBank/DDBJ whole genome shotgun (WGS) entry which is preliminary data.</text>
</comment>
<dbReference type="InterPro" id="IPR049071">
    <property type="entry name" value="MPI_cupin_dom"/>
</dbReference>
<evidence type="ECO:0000259" key="8">
    <source>
        <dbReference type="Pfam" id="PF21621"/>
    </source>
</evidence>
<dbReference type="Pfam" id="PF21621">
    <property type="entry name" value="MPI_cupin_dom"/>
    <property type="match status" value="1"/>
</dbReference>
<evidence type="ECO:0000256" key="4">
    <source>
        <dbReference type="ARBA" id="ARBA00030762"/>
    </source>
</evidence>
<evidence type="ECO:0000313" key="10">
    <source>
        <dbReference type="Proteomes" id="UP000179243"/>
    </source>
</evidence>